<proteinExistence type="predicted"/>
<gene>
    <name evidence="1" type="ORF">JJQ60_01075</name>
</gene>
<comment type="caution">
    <text evidence="1">The sequence shown here is derived from an EMBL/GenBank/DDBJ whole genome shotgun (WGS) entry which is preliminary data.</text>
</comment>
<dbReference type="Proteomes" id="UP000651057">
    <property type="component" value="Unassembled WGS sequence"/>
</dbReference>
<dbReference type="RefSeq" id="WP_201916103.1">
    <property type="nucleotide sequence ID" value="NZ_BAABAX010000001.1"/>
</dbReference>
<dbReference type="PROSITE" id="PS51257">
    <property type="entry name" value="PROKAR_LIPOPROTEIN"/>
    <property type="match status" value="1"/>
</dbReference>
<evidence type="ECO:0000313" key="2">
    <source>
        <dbReference type="Proteomes" id="UP000651057"/>
    </source>
</evidence>
<name>A0A936ZP13_9FLAO</name>
<sequence length="73" mass="8358">MLKKVLELKNVTVLEKAAQQSINGGGIQSCVRRHQRLIIRTQETEPFDKEQRSIVINGIIEDAKKCYTKTNVF</sequence>
<dbReference type="AlphaFoldDB" id="A0A936ZP13"/>
<accession>A0A936ZP13</accession>
<evidence type="ECO:0000313" key="1">
    <source>
        <dbReference type="EMBL" id="MBL0682098.1"/>
    </source>
</evidence>
<reference evidence="1" key="1">
    <citation type="submission" date="2021-01" db="EMBL/GenBank/DDBJ databases">
        <authorList>
            <person name="Zhong Y.L."/>
        </authorList>
    </citation>
    <scope>NUCLEOTIDE SEQUENCE</scope>
    <source>
        <strain evidence="1">KCTC 23302</strain>
    </source>
</reference>
<dbReference type="EMBL" id="JAERQJ010000001">
    <property type="protein sequence ID" value="MBL0682098.1"/>
    <property type="molecule type" value="Genomic_DNA"/>
</dbReference>
<organism evidence="1 2">
    <name type="scientific">Aquimarina mytili</name>
    <dbReference type="NCBI Taxonomy" id="874423"/>
    <lineage>
        <taxon>Bacteria</taxon>
        <taxon>Pseudomonadati</taxon>
        <taxon>Bacteroidota</taxon>
        <taxon>Flavobacteriia</taxon>
        <taxon>Flavobacteriales</taxon>
        <taxon>Flavobacteriaceae</taxon>
        <taxon>Aquimarina</taxon>
    </lineage>
</organism>
<protein>
    <submittedName>
        <fullName evidence="1">Uncharacterized protein</fullName>
    </submittedName>
</protein>
<keyword evidence="2" id="KW-1185">Reference proteome</keyword>